<proteinExistence type="predicted"/>
<dbReference type="OrthoDB" id="5366485at2759"/>
<organism evidence="2 3">
    <name type="scientific">Madurella mycetomatis</name>
    <dbReference type="NCBI Taxonomy" id="100816"/>
    <lineage>
        <taxon>Eukaryota</taxon>
        <taxon>Fungi</taxon>
        <taxon>Dikarya</taxon>
        <taxon>Ascomycota</taxon>
        <taxon>Pezizomycotina</taxon>
        <taxon>Sordariomycetes</taxon>
        <taxon>Sordariomycetidae</taxon>
        <taxon>Sordariales</taxon>
        <taxon>Sordariales incertae sedis</taxon>
        <taxon>Madurella</taxon>
    </lineage>
</organism>
<sequence length="310" mass="33794">MFMSLRGGPCQTLFRSRRPQPVTNTYRIYLPISRRFISGSFPYSISRQYQRNATGPARQQFPSFAVRQRQRSSYQTLKIIHSQQTSVTRLAAAAAAAALLPSSASAPILPPSACRAFATSPPQAVRISDAREDMASDEDYMAFLNKANQDPSEGVATSTSAQAQAQGQGQEGRARLRATQQGVEVPAPLAGLVGKDDAFYVSDADEPFEAVALGWDEAGKGLPDEEEFARLIQHWDPKNAEVEIMDPVDWDRNGQYVEVIDAVREAGQGNDVRVYRLALGGVRVEYWVLTTEGKGAGAKLVGVRALAVES</sequence>
<dbReference type="PANTHER" id="PTHR42093:SF1">
    <property type="match status" value="1"/>
</dbReference>
<dbReference type="AlphaFoldDB" id="A0A175WGD3"/>
<comment type="caution">
    <text evidence="2">The sequence shown here is derived from an EMBL/GenBank/DDBJ whole genome shotgun (WGS) entry which is preliminary data.</text>
</comment>
<dbReference type="EMBL" id="LCTW02000008">
    <property type="protein sequence ID" value="KXX82763.1"/>
    <property type="molecule type" value="Genomic_DNA"/>
</dbReference>
<name>A0A175WGD3_9PEZI</name>
<keyword evidence="3" id="KW-1185">Reference proteome</keyword>
<feature type="compositionally biased region" description="Polar residues" evidence="1">
    <location>
        <begin position="149"/>
        <end position="160"/>
    </location>
</feature>
<protein>
    <submittedName>
        <fullName evidence="2">Uncharacterized protein</fullName>
    </submittedName>
</protein>
<evidence type="ECO:0000313" key="3">
    <source>
        <dbReference type="Proteomes" id="UP000078237"/>
    </source>
</evidence>
<evidence type="ECO:0000313" key="2">
    <source>
        <dbReference type="EMBL" id="KXX82763.1"/>
    </source>
</evidence>
<dbReference type="InterPro" id="IPR056539">
    <property type="entry name" value="NuiA-like"/>
</dbReference>
<dbReference type="Pfam" id="PF23151">
    <property type="entry name" value="NuiA_2"/>
    <property type="match status" value="1"/>
</dbReference>
<dbReference type="VEuPathDB" id="FungiDB:MMYC01_200727"/>
<dbReference type="Proteomes" id="UP000078237">
    <property type="component" value="Unassembled WGS sequence"/>
</dbReference>
<accession>A0A175WGD3</accession>
<reference evidence="2 3" key="1">
    <citation type="journal article" date="2016" name="Genome Announc.">
        <title>Genome Sequence of Madurella mycetomatis mm55, Isolated from a Human Mycetoma Case in Sudan.</title>
        <authorList>
            <person name="Smit S."/>
            <person name="Derks M.F."/>
            <person name="Bervoets S."/>
            <person name="Fahal A."/>
            <person name="van Leeuwen W."/>
            <person name="van Belkum A."/>
            <person name="van de Sande W.W."/>
        </authorList>
    </citation>
    <scope>NUCLEOTIDE SEQUENCE [LARGE SCALE GENOMIC DNA]</scope>
    <source>
        <strain evidence="3">mm55</strain>
    </source>
</reference>
<evidence type="ECO:0000256" key="1">
    <source>
        <dbReference type="SAM" id="MobiDB-lite"/>
    </source>
</evidence>
<gene>
    <name evidence="2" type="ORF">MMYC01_200727</name>
</gene>
<feature type="region of interest" description="Disordered" evidence="1">
    <location>
        <begin position="149"/>
        <end position="175"/>
    </location>
</feature>
<dbReference type="PANTHER" id="PTHR42093">
    <property type="match status" value="1"/>
</dbReference>